<dbReference type="GO" id="GO:0043565">
    <property type="term" value="F:sequence-specific DNA binding"/>
    <property type="evidence" value="ECO:0007669"/>
    <property type="project" value="InterPro"/>
</dbReference>
<dbReference type="PANTHER" id="PTHR43280:SF2">
    <property type="entry name" value="HTH-TYPE TRANSCRIPTIONAL REGULATOR EXSA"/>
    <property type="match status" value="1"/>
</dbReference>
<dbReference type="Gene3D" id="1.10.10.60">
    <property type="entry name" value="Homeodomain-like"/>
    <property type="match status" value="2"/>
</dbReference>
<proteinExistence type="predicted"/>
<evidence type="ECO:0000259" key="4">
    <source>
        <dbReference type="PROSITE" id="PS01124"/>
    </source>
</evidence>
<keyword evidence="3" id="KW-0804">Transcription</keyword>
<dbReference type="EMBL" id="CP000975">
    <property type="protein sequence ID" value="ACD82815.1"/>
    <property type="molecule type" value="Genomic_DNA"/>
</dbReference>
<evidence type="ECO:0000313" key="6">
    <source>
        <dbReference type="Proteomes" id="UP000009149"/>
    </source>
</evidence>
<reference evidence="5 6" key="1">
    <citation type="journal article" date="2008" name="Biol. Direct">
        <title>Complete genome sequence of the extremely acidophilic methanotroph isolate V4, Methylacidiphilum infernorum, a representative of the bacterial phylum Verrucomicrobia.</title>
        <authorList>
            <person name="Hou S."/>
            <person name="Makarova K.S."/>
            <person name="Saw J.H."/>
            <person name="Senin P."/>
            <person name="Ly B.V."/>
            <person name="Zhou Z."/>
            <person name="Ren Y."/>
            <person name="Wang J."/>
            <person name="Galperin M.Y."/>
            <person name="Omelchenko M.V."/>
            <person name="Wolf Y.I."/>
            <person name="Yutin N."/>
            <person name="Koonin E.V."/>
            <person name="Stott M.B."/>
            <person name="Mountain B.W."/>
            <person name="Crowe M.A."/>
            <person name="Smirnova A.V."/>
            <person name="Dunfield P.F."/>
            <person name="Feng L."/>
            <person name="Wang L."/>
            <person name="Alam M."/>
        </authorList>
    </citation>
    <scope>NUCLEOTIDE SEQUENCE [LARGE SCALE GENOMIC DNA]</scope>
    <source>
        <strain evidence="6">Isolate V4</strain>
    </source>
</reference>
<dbReference type="HOGENOM" id="CLU_870995_0_0_0"/>
<gene>
    <name evidence="5" type="primary">araC</name>
    <name evidence="5" type="ordered locus">Minf_0760</name>
</gene>
<name>B3E0R1_METI4</name>
<dbReference type="GO" id="GO:0003700">
    <property type="term" value="F:DNA-binding transcription factor activity"/>
    <property type="evidence" value="ECO:0007669"/>
    <property type="project" value="InterPro"/>
</dbReference>
<dbReference type="Proteomes" id="UP000009149">
    <property type="component" value="Chromosome"/>
</dbReference>
<dbReference type="InterPro" id="IPR009057">
    <property type="entry name" value="Homeodomain-like_sf"/>
</dbReference>
<dbReference type="SUPFAM" id="SSF46689">
    <property type="entry name" value="Homeodomain-like"/>
    <property type="match status" value="2"/>
</dbReference>
<dbReference type="PROSITE" id="PS01124">
    <property type="entry name" value="HTH_ARAC_FAMILY_2"/>
    <property type="match status" value="1"/>
</dbReference>
<dbReference type="STRING" id="481448.Minf_0760"/>
<evidence type="ECO:0000256" key="2">
    <source>
        <dbReference type="ARBA" id="ARBA00023125"/>
    </source>
</evidence>
<dbReference type="PANTHER" id="PTHR43280">
    <property type="entry name" value="ARAC-FAMILY TRANSCRIPTIONAL REGULATOR"/>
    <property type="match status" value="1"/>
</dbReference>
<organism evidence="5 6">
    <name type="scientific">Methylacidiphilum infernorum (isolate V4)</name>
    <name type="common">Methylokorus infernorum (strain V4)</name>
    <dbReference type="NCBI Taxonomy" id="481448"/>
    <lineage>
        <taxon>Bacteria</taxon>
        <taxon>Pseudomonadati</taxon>
        <taxon>Verrucomicrobiota</taxon>
        <taxon>Methylacidiphilae</taxon>
        <taxon>Methylacidiphilales</taxon>
        <taxon>Methylacidiphilaceae</taxon>
        <taxon>Methylacidiphilum (ex Ratnadevi et al. 2023)</taxon>
    </lineage>
</organism>
<dbReference type="KEGG" id="min:Minf_0760"/>
<dbReference type="SMART" id="SM00342">
    <property type="entry name" value="HTH_ARAC"/>
    <property type="match status" value="1"/>
</dbReference>
<dbReference type="CDD" id="cd00093">
    <property type="entry name" value="HTH_XRE"/>
    <property type="match status" value="1"/>
</dbReference>
<accession>B3E0R1</accession>
<keyword evidence="1" id="KW-0805">Transcription regulation</keyword>
<sequence>MFRAKTMNLLKVEEGAWKDISGRWRQLAGGFYSHGWSLELVESRIDGPFDWAKSFHHNSLEICINNLGHGIVYSDHSQLEFRPGTVGFYAIAKKKLNAQRRAGEYTQFVTVEWSRSALAKELKGMEEWLLPPVKAWLEGKREEPLIGSPRPISPSLRSRLESLLSGSFSQPSLALFAHALSLEAAAEVLFEPNQADVKMCPFSPAHKLIVEKAKEYLKEHFTSSIRLHDLARHVGVSPSYLSRLFSKETGMSISDYVRNLRIEKAAELLKRGDYNVTEAAFAVGYSSLSYFSKVFCQVMGCCPCVYPSPKRLVNKRSTP</sequence>
<dbReference type="Pfam" id="PF12833">
    <property type="entry name" value="HTH_18"/>
    <property type="match status" value="1"/>
</dbReference>
<dbReference type="InterPro" id="IPR018060">
    <property type="entry name" value="HTH_AraC"/>
</dbReference>
<evidence type="ECO:0000256" key="1">
    <source>
        <dbReference type="ARBA" id="ARBA00023015"/>
    </source>
</evidence>
<evidence type="ECO:0000313" key="5">
    <source>
        <dbReference type="EMBL" id="ACD82815.1"/>
    </source>
</evidence>
<dbReference type="AlphaFoldDB" id="B3E0R1"/>
<keyword evidence="2" id="KW-0238">DNA-binding</keyword>
<protein>
    <submittedName>
        <fullName evidence="5">Transcriptional regulator containing HTH domain, AraC family</fullName>
    </submittedName>
</protein>
<dbReference type="InterPro" id="IPR001387">
    <property type="entry name" value="Cro/C1-type_HTH"/>
</dbReference>
<feature type="domain" description="HTH araC/xylS-type" evidence="4">
    <location>
        <begin position="211"/>
        <end position="309"/>
    </location>
</feature>
<evidence type="ECO:0000256" key="3">
    <source>
        <dbReference type="ARBA" id="ARBA00023163"/>
    </source>
</evidence>
<dbReference type="eggNOG" id="COG2207">
    <property type="taxonomic scope" value="Bacteria"/>
</dbReference>